<dbReference type="InterPro" id="IPR029332">
    <property type="entry name" value="PEHE_dom"/>
</dbReference>
<dbReference type="PANTHER" id="PTHR21656">
    <property type="entry name" value="MALE-SPECIFIC LETHAL-1 PROTEIN"/>
    <property type="match status" value="1"/>
</dbReference>
<comment type="caution">
    <text evidence="2">The sequence shown here is derived from an EMBL/GenBank/DDBJ whole genome shotgun (WGS) entry which is preliminary data.</text>
</comment>
<dbReference type="PROSITE" id="PS52052">
    <property type="entry name" value="PEHE"/>
    <property type="match status" value="1"/>
</dbReference>
<dbReference type="SMR" id="A0A482WH79"/>
<dbReference type="AlphaFoldDB" id="A0A482WH79"/>
<name>A0A482WH79_LAOST</name>
<gene>
    <name evidence="2" type="ORF">LSTR_LSTR015644</name>
</gene>
<dbReference type="STRING" id="195883.A0A482WH79"/>
<organism evidence="2 3">
    <name type="scientific">Laodelphax striatellus</name>
    <name type="common">Small brown planthopper</name>
    <name type="synonym">Delphax striatella</name>
    <dbReference type="NCBI Taxonomy" id="195883"/>
    <lineage>
        <taxon>Eukaryota</taxon>
        <taxon>Metazoa</taxon>
        <taxon>Ecdysozoa</taxon>
        <taxon>Arthropoda</taxon>
        <taxon>Hexapoda</taxon>
        <taxon>Insecta</taxon>
        <taxon>Pterygota</taxon>
        <taxon>Neoptera</taxon>
        <taxon>Paraneoptera</taxon>
        <taxon>Hemiptera</taxon>
        <taxon>Auchenorrhyncha</taxon>
        <taxon>Fulgoroidea</taxon>
        <taxon>Delphacidae</taxon>
        <taxon>Criomorphinae</taxon>
        <taxon>Laodelphax</taxon>
    </lineage>
</organism>
<dbReference type="Proteomes" id="UP000291343">
    <property type="component" value="Unassembled WGS sequence"/>
</dbReference>
<dbReference type="OrthoDB" id="6022555at2759"/>
<dbReference type="GO" id="GO:0072487">
    <property type="term" value="C:MSL complex"/>
    <property type="evidence" value="ECO:0007669"/>
    <property type="project" value="InterPro"/>
</dbReference>
<feature type="domain" description="PEHE" evidence="1">
    <location>
        <begin position="43"/>
        <end position="161"/>
    </location>
</feature>
<evidence type="ECO:0000259" key="1">
    <source>
        <dbReference type="PROSITE" id="PS52052"/>
    </source>
</evidence>
<dbReference type="GO" id="GO:0003682">
    <property type="term" value="F:chromatin binding"/>
    <property type="evidence" value="ECO:0007669"/>
    <property type="project" value="TreeGrafter"/>
</dbReference>
<evidence type="ECO:0000313" key="3">
    <source>
        <dbReference type="Proteomes" id="UP000291343"/>
    </source>
</evidence>
<dbReference type="PANTHER" id="PTHR21656:SF2">
    <property type="entry name" value="MALE-SPECIFIC LETHAL 1 HOMOLOG"/>
    <property type="match status" value="1"/>
</dbReference>
<evidence type="ECO:0000313" key="2">
    <source>
        <dbReference type="EMBL" id="RZF32867.1"/>
    </source>
</evidence>
<dbReference type="Pfam" id="PF15275">
    <property type="entry name" value="PEHE"/>
    <property type="match status" value="1"/>
</dbReference>
<protein>
    <recommendedName>
        <fullName evidence="1">PEHE domain-containing protein</fullName>
    </recommendedName>
</protein>
<reference evidence="2 3" key="1">
    <citation type="journal article" date="2017" name="Gigascience">
        <title>Genome sequence of the small brown planthopper, Laodelphax striatellus.</title>
        <authorList>
            <person name="Zhu J."/>
            <person name="Jiang F."/>
            <person name="Wang X."/>
            <person name="Yang P."/>
            <person name="Bao Y."/>
            <person name="Zhao W."/>
            <person name="Wang W."/>
            <person name="Lu H."/>
            <person name="Wang Q."/>
            <person name="Cui N."/>
            <person name="Li J."/>
            <person name="Chen X."/>
            <person name="Luo L."/>
            <person name="Yu J."/>
            <person name="Kang L."/>
            <person name="Cui F."/>
        </authorList>
    </citation>
    <scope>NUCLEOTIDE SEQUENCE [LARGE SCALE GENOMIC DNA]</scope>
    <source>
        <strain evidence="2">Lst14</strain>
    </source>
</reference>
<accession>A0A482WH79</accession>
<dbReference type="InParanoid" id="A0A482WH79"/>
<dbReference type="Gene3D" id="6.10.250.2000">
    <property type="match status" value="1"/>
</dbReference>
<feature type="non-terminal residue" evidence="2">
    <location>
        <position position="185"/>
    </location>
</feature>
<dbReference type="SMART" id="SM01300">
    <property type="entry name" value="PEHE"/>
    <property type="match status" value="1"/>
</dbReference>
<dbReference type="InterPro" id="IPR026711">
    <property type="entry name" value="Msl-1"/>
</dbReference>
<proteinExistence type="predicted"/>
<sequence length="185" mass="21736">MHETRREQSKDILLTNVQYYTTVGNEEENILDLIDVPKVNGCVLEVPCWRQRLFSSCYTMEGTENLSEDVFHKRHARLEIDERRRKRWDVQRIREQRQLEKLRQRERRNNAGEDSEELYSLWPTSDDVGAVDISPMLPVAAFGYNIPKFPDSKPIEFSLPWIGSEKTLNNTTSRLRHNSAKRAST</sequence>
<keyword evidence="3" id="KW-1185">Reference proteome</keyword>
<dbReference type="EMBL" id="QKKF02035823">
    <property type="protein sequence ID" value="RZF32867.1"/>
    <property type="molecule type" value="Genomic_DNA"/>
</dbReference>